<keyword evidence="2" id="KW-1133">Transmembrane helix</keyword>
<evidence type="ECO:0000313" key="6">
    <source>
        <dbReference type="Proteomes" id="UP000297861"/>
    </source>
</evidence>
<sequence>MKRFSPVILLLLISFVSQAHTTSDTIYSTLYKLIEKKGIYVQQKKDKISRVKSMLAVPDISDSQRYDINHQLYDEYKTFISDSAIFYTEQNLKIARKRNDITRINESKLDLISLYIFSSMYIESKDSLKSIDKKTLPDWLLVKYYDCYKLLYSNYSQNNPYTRSYKATSDLYRDSLLNILDKKSNHYKIVYAEKLYDQQKLNESKQMLQTMLNQTKTDTHEKAVLAYALANIYMKEGNTDLQKRYYAISAICDIKNSIKENASMQALATVLYETGDIERAYDCIRSSMEDAMFSNARFRAYEASQIFPIIDLAYKEKINGKNSELRSYLMLACILSFFLVLAIVYTYRQMKRVARIRKELYRTNVKLNELNDELQGTNSQLHIVNKELSEANTNLSEANQIKEAYIGHFLDLCSTYINKLEKYQNTLNKKAVEKKLDELYKMLKSSDMINNELKELYENFDNIFLHLYPNFVEEFNSLLLDEEKFVLKPNELLNVELRIFALIRLGITDSSKIASFLHYSANTIYSYRTRVRNKAAVPRDDFENRVMKISSVKKK</sequence>
<feature type="coiled-coil region" evidence="1">
    <location>
        <begin position="353"/>
        <end position="401"/>
    </location>
</feature>
<keyword evidence="6" id="KW-1185">Reference proteome</keyword>
<feature type="chain" id="PRO_5021488891" description="DUF6377 domain-containing protein" evidence="3">
    <location>
        <begin position="20"/>
        <end position="555"/>
    </location>
</feature>
<feature type="signal peptide" evidence="3">
    <location>
        <begin position="1"/>
        <end position="19"/>
    </location>
</feature>
<dbReference type="EMBL" id="SOML01000002">
    <property type="protein sequence ID" value="TFD97873.1"/>
    <property type="molecule type" value="Genomic_DNA"/>
</dbReference>
<gene>
    <name evidence="5" type="ORF">E2605_04450</name>
</gene>
<feature type="domain" description="DUF6377" evidence="4">
    <location>
        <begin position="253"/>
        <end position="514"/>
    </location>
</feature>
<dbReference type="OrthoDB" id="1044679at2"/>
<comment type="caution">
    <text evidence="5">The sequence shown here is derived from an EMBL/GenBank/DDBJ whole genome shotgun (WGS) entry which is preliminary data.</text>
</comment>
<dbReference type="AlphaFoldDB" id="A0A4Y8L5M0"/>
<feature type="transmembrane region" description="Helical" evidence="2">
    <location>
        <begin position="328"/>
        <end position="347"/>
    </location>
</feature>
<keyword evidence="2" id="KW-0472">Membrane</keyword>
<keyword evidence="1" id="KW-0175">Coiled coil</keyword>
<reference evidence="5 6" key="1">
    <citation type="submission" date="2019-03" db="EMBL/GenBank/DDBJ databases">
        <title>San Antonio Military Medical Center submission to MRSN (WRAIR), pending publication.</title>
        <authorList>
            <person name="Blyth D.M."/>
            <person name="Mccarthy S.L."/>
            <person name="Schall S.E."/>
            <person name="Stam J.A."/>
            <person name="Ong A.C."/>
            <person name="Mcgann P.T."/>
        </authorList>
    </citation>
    <scope>NUCLEOTIDE SEQUENCE [LARGE SCALE GENOMIC DNA]</scope>
    <source>
        <strain evidence="5 6">MRSN571793</strain>
    </source>
</reference>
<keyword evidence="2" id="KW-0812">Transmembrane</keyword>
<evidence type="ECO:0000259" key="4">
    <source>
        <dbReference type="Pfam" id="PF19904"/>
    </source>
</evidence>
<evidence type="ECO:0000313" key="5">
    <source>
        <dbReference type="EMBL" id="TFD97873.1"/>
    </source>
</evidence>
<dbReference type="RefSeq" id="WP_026626501.1">
    <property type="nucleotide sequence ID" value="NZ_JAWZLG010000103.1"/>
</dbReference>
<evidence type="ECO:0000256" key="3">
    <source>
        <dbReference type="SAM" id="SignalP"/>
    </source>
</evidence>
<dbReference type="InterPro" id="IPR045957">
    <property type="entry name" value="DUF6377"/>
</dbReference>
<dbReference type="STRING" id="1121485.GCA_000426485_02626"/>
<accession>A0A4Y8L5M0</accession>
<protein>
    <recommendedName>
        <fullName evidence="4">DUF6377 domain-containing protein</fullName>
    </recommendedName>
</protein>
<proteinExistence type="predicted"/>
<organism evidence="5 6">
    <name type="scientific">Dysgonomonas capnocytophagoides</name>
    <dbReference type="NCBI Taxonomy" id="45254"/>
    <lineage>
        <taxon>Bacteria</taxon>
        <taxon>Pseudomonadati</taxon>
        <taxon>Bacteroidota</taxon>
        <taxon>Bacteroidia</taxon>
        <taxon>Bacteroidales</taxon>
        <taxon>Dysgonomonadaceae</taxon>
        <taxon>Dysgonomonas</taxon>
    </lineage>
</organism>
<dbReference type="Proteomes" id="UP000297861">
    <property type="component" value="Unassembled WGS sequence"/>
</dbReference>
<evidence type="ECO:0000256" key="2">
    <source>
        <dbReference type="SAM" id="Phobius"/>
    </source>
</evidence>
<name>A0A4Y8L5M0_9BACT</name>
<keyword evidence="3" id="KW-0732">Signal</keyword>
<evidence type="ECO:0000256" key="1">
    <source>
        <dbReference type="SAM" id="Coils"/>
    </source>
</evidence>
<dbReference type="Pfam" id="PF19904">
    <property type="entry name" value="DUF6377"/>
    <property type="match status" value="1"/>
</dbReference>